<feature type="region of interest" description="Disordered" evidence="1">
    <location>
        <begin position="1"/>
        <end position="25"/>
    </location>
</feature>
<sequence length="67" mass="7590">MIGRDAVVHSAKSGKHSVEQRTSNESDWLTRSLQGGEREVFQYKRFCNEQLVDLVDLEVPSTLNQAV</sequence>
<proteinExistence type="predicted"/>
<dbReference type="EMBL" id="SDAQ01000028">
    <property type="protein sequence ID" value="KAI3553668.1"/>
    <property type="molecule type" value="Genomic_DNA"/>
</dbReference>
<dbReference type="Proteomes" id="UP001056436">
    <property type="component" value="Unassembled WGS sequence"/>
</dbReference>
<keyword evidence="3" id="KW-1185">Reference proteome</keyword>
<dbReference type="OrthoDB" id="10527047at2759"/>
<comment type="caution">
    <text evidence="2">The sequence shown here is derived from an EMBL/GenBank/DDBJ whole genome shotgun (WGS) entry which is preliminary data.</text>
</comment>
<protein>
    <submittedName>
        <fullName evidence="2">Uncharacterized protein</fullName>
    </submittedName>
</protein>
<evidence type="ECO:0000313" key="2">
    <source>
        <dbReference type="EMBL" id="KAI3553668.1"/>
    </source>
</evidence>
<gene>
    <name evidence="2" type="ORF">CABS02_06001</name>
</gene>
<reference evidence="2" key="1">
    <citation type="submission" date="2019-01" db="EMBL/GenBank/DDBJ databases">
        <title>Colletotrichum abscissum LGMF1257.</title>
        <authorList>
            <person name="Baroncelli R."/>
        </authorList>
    </citation>
    <scope>NUCLEOTIDE SEQUENCE</scope>
    <source>
        <strain evidence="2">Ca142</strain>
    </source>
</reference>
<name>A0A9Q0B573_9PEZI</name>
<evidence type="ECO:0000256" key="1">
    <source>
        <dbReference type="SAM" id="MobiDB-lite"/>
    </source>
</evidence>
<accession>A0A9Q0B573</accession>
<dbReference type="AlphaFoldDB" id="A0A9Q0B573"/>
<evidence type="ECO:0000313" key="3">
    <source>
        <dbReference type="Proteomes" id="UP001056436"/>
    </source>
</evidence>
<organism evidence="2 3">
    <name type="scientific">Colletotrichum abscissum</name>
    <dbReference type="NCBI Taxonomy" id="1671311"/>
    <lineage>
        <taxon>Eukaryota</taxon>
        <taxon>Fungi</taxon>
        <taxon>Dikarya</taxon>
        <taxon>Ascomycota</taxon>
        <taxon>Pezizomycotina</taxon>
        <taxon>Sordariomycetes</taxon>
        <taxon>Hypocreomycetidae</taxon>
        <taxon>Glomerellales</taxon>
        <taxon>Glomerellaceae</taxon>
        <taxon>Colletotrichum</taxon>
        <taxon>Colletotrichum acutatum species complex</taxon>
    </lineage>
</organism>